<dbReference type="Proteomes" id="UP000298458">
    <property type="component" value="Unassembled WGS sequence"/>
</dbReference>
<dbReference type="GO" id="GO:0005975">
    <property type="term" value="P:carbohydrate metabolic process"/>
    <property type="evidence" value="ECO:0007669"/>
    <property type="project" value="InterPro"/>
</dbReference>
<reference evidence="9" key="1">
    <citation type="journal article" date="2019" name="PLoS Negl. Trop. Dis.">
        <title>Revisiting the worldwide diversity of Leptospira species in the environment.</title>
        <authorList>
            <person name="Vincent A.T."/>
            <person name="Schiettekatte O."/>
            <person name="Bourhy P."/>
            <person name="Veyrier F.J."/>
            <person name="Picardeau M."/>
        </authorList>
    </citation>
    <scope>NUCLEOTIDE SEQUENCE [LARGE SCALE GENOMIC DNA]</scope>
    <source>
        <strain evidence="9">SSW15</strain>
    </source>
</reference>
<dbReference type="Pfam" id="PF01467">
    <property type="entry name" value="CTP_transf_like"/>
    <property type="match status" value="1"/>
</dbReference>
<organism evidence="9 10">
    <name type="scientific">Leptospira fletcheri</name>
    <dbReference type="NCBI Taxonomy" id="2484981"/>
    <lineage>
        <taxon>Bacteria</taxon>
        <taxon>Pseudomonadati</taxon>
        <taxon>Spirochaetota</taxon>
        <taxon>Spirochaetia</taxon>
        <taxon>Leptospirales</taxon>
        <taxon>Leptospiraceae</taxon>
        <taxon>Leptospira</taxon>
    </lineage>
</organism>
<dbReference type="GO" id="GO:0005524">
    <property type="term" value="F:ATP binding"/>
    <property type="evidence" value="ECO:0007669"/>
    <property type="project" value="UniProtKB-KW"/>
</dbReference>
<dbReference type="EC" id="2.7.7.70" evidence="1"/>
<evidence type="ECO:0000313" key="10">
    <source>
        <dbReference type="Proteomes" id="UP000298458"/>
    </source>
</evidence>
<dbReference type="InterPro" id="IPR004821">
    <property type="entry name" value="Cyt_trans-like"/>
</dbReference>
<dbReference type="OrthoDB" id="9802794at2"/>
<keyword evidence="10" id="KW-1185">Reference proteome</keyword>
<evidence type="ECO:0000256" key="1">
    <source>
        <dbReference type="ARBA" id="ARBA00012519"/>
    </source>
</evidence>
<sequence length="155" mass="17224">MEKIVPFSEASAHANRIRTSGRIVFTNGVFDLIHKGHLTYLAQAAELGDFLWVGLNSNESVRRLKGPERPVNSEEDRALLLSCLSFVHTITVFSEETPLNLISQIRPNVHTKGGDYDPETLPEASLVKNLGGEVRILPFVQGFSSTDLIRRIRGI</sequence>
<keyword evidence="5" id="KW-0067">ATP-binding</keyword>
<dbReference type="InterPro" id="IPR014729">
    <property type="entry name" value="Rossmann-like_a/b/a_fold"/>
</dbReference>
<dbReference type="NCBIfam" id="TIGR02199">
    <property type="entry name" value="rfaE_dom_II"/>
    <property type="match status" value="1"/>
</dbReference>
<dbReference type="EMBL" id="RQET01000010">
    <property type="protein sequence ID" value="TGK08783.1"/>
    <property type="molecule type" value="Genomic_DNA"/>
</dbReference>
<evidence type="ECO:0000256" key="6">
    <source>
        <dbReference type="ARBA" id="ARBA00023277"/>
    </source>
</evidence>
<comment type="catalytic activity">
    <reaction evidence="7">
        <text>D-glycero-beta-D-manno-heptose 1-phosphate + ATP + H(+) = ADP-D-glycero-beta-D-manno-heptose + diphosphate</text>
        <dbReference type="Rhea" id="RHEA:27465"/>
        <dbReference type="ChEBI" id="CHEBI:15378"/>
        <dbReference type="ChEBI" id="CHEBI:30616"/>
        <dbReference type="ChEBI" id="CHEBI:33019"/>
        <dbReference type="ChEBI" id="CHEBI:59967"/>
        <dbReference type="ChEBI" id="CHEBI:61593"/>
        <dbReference type="EC" id="2.7.7.70"/>
    </reaction>
</comment>
<evidence type="ECO:0000313" key="9">
    <source>
        <dbReference type="EMBL" id="TGK08783.1"/>
    </source>
</evidence>
<evidence type="ECO:0000256" key="7">
    <source>
        <dbReference type="ARBA" id="ARBA00047428"/>
    </source>
</evidence>
<proteinExistence type="predicted"/>
<comment type="caution">
    <text evidence="9">The sequence shown here is derived from an EMBL/GenBank/DDBJ whole genome shotgun (WGS) entry which is preliminary data.</text>
</comment>
<dbReference type="NCBIfam" id="TIGR00125">
    <property type="entry name" value="cyt_tran_rel"/>
    <property type="match status" value="1"/>
</dbReference>
<keyword evidence="4" id="KW-0547">Nucleotide-binding</keyword>
<keyword evidence="6" id="KW-0119">Carbohydrate metabolism</keyword>
<gene>
    <name evidence="9" type="primary">rfaE2</name>
    <name evidence="9" type="ORF">EHO60_14135</name>
</gene>
<dbReference type="PANTHER" id="PTHR43793:SF2">
    <property type="entry name" value="BIFUNCTIONAL PROTEIN HLDE"/>
    <property type="match status" value="1"/>
</dbReference>
<evidence type="ECO:0000256" key="3">
    <source>
        <dbReference type="ARBA" id="ARBA00022695"/>
    </source>
</evidence>
<name>A0A4R9GAW0_9LEPT</name>
<dbReference type="SUPFAM" id="SSF52374">
    <property type="entry name" value="Nucleotidylyl transferase"/>
    <property type="match status" value="1"/>
</dbReference>
<dbReference type="InterPro" id="IPR011914">
    <property type="entry name" value="RfaE_dom_II"/>
</dbReference>
<evidence type="ECO:0000259" key="8">
    <source>
        <dbReference type="Pfam" id="PF01467"/>
    </source>
</evidence>
<dbReference type="GO" id="GO:0016779">
    <property type="term" value="F:nucleotidyltransferase activity"/>
    <property type="evidence" value="ECO:0007669"/>
    <property type="project" value="UniProtKB-KW"/>
</dbReference>
<dbReference type="PANTHER" id="PTHR43793">
    <property type="entry name" value="FAD SYNTHASE"/>
    <property type="match status" value="1"/>
</dbReference>
<dbReference type="InterPro" id="IPR050385">
    <property type="entry name" value="Archaeal_FAD_synthase"/>
</dbReference>
<protein>
    <recommendedName>
        <fullName evidence="1">D-glycero-beta-D-manno-heptose 1-phosphate adenylyltransferase</fullName>
        <ecNumber evidence="1">2.7.7.70</ecNumber>
    </recommendedName>
</protein>
<dbReference type="AlphaFoldDB" id="A0A4R9GAW0"/>
<evidence type="ECO:0000256" key="5">
    <source>
        <dbReference type="ARBA" id="ARBA00022840"/>
    </source>
</evidence>
<evidence type="ECO:0000256" key="2">
    <source>
        <dbReference type="ARBA" id="ARBA00022679"/>
    </source>
</evidence>
<keyword evidence="2 9" id="KW-0808">Transferase</keyword>
<evidence type="ECO:0000256" key="4">
    <source>
        <dbReference type="ARBA" id="ARBA00022741"/>
    </source>
</evidence>
<dbReference type="GO" id="GO:0016773">
    <property type="term" value="F:phosphotransferase activity, alcohol group as acceptor"/>
    <property type="evidence" value="ECO:0007669"/>
    <property type="project" value="InterPro"/>
</dbReference>
<accession>A0A4R9GAW0</accession>
<feature type="domain" description="Cytidyltransferase-like" evidence="8">
    <location>
        <begin position="25"/>
        <end position="151"/>
    </location>
</feature>
<dbReference type="Gene3D" id="3.40.50.620">
    <property type="entry name" value="HUPs"/>
    <property type="match status" value="1"/>
</dbReference>
<keyword evidence="3 9" id="KW-0548">Nucleotidyltransferase</keyword>